<sequence>MEAKEAERAEMVNFIHFDGIVDTLWIVIRKLNLQDFFIAVFWIVKVAEAQLLPTYSPQLYNVPSYVNMGINSYTQTRKLTKAANQLGVPTIPPQTLAKLTTDVGIPLALQAHNLARLGGNAGLPLLPKTPSFPRPAGLVGLPMIPTSLPGGLPILPQIQPRELPSLKLNRVPSAAMLLQSNPLVKRESPLQTRSTSNVKNVGRERSDSSIDPVGQNTGSKDEGVLGYQNGYSQVHRAKIRSPIETMDVDELDYLTQAANPLDDLKPKIGSMVNKMKKEFKHAVDKVDKSLRQSGDKSQAKEATEEDENTAPYTVWVKDPAGEKHDLTDSVKDKLVEPSQRDSDADKQNKPKKQEEDDRAMIEGMNQYVKMKTNEDPENLPERMPAEFASNLRNTMSEFQKSIAQSSLMQKAKSASGDSDGESQQDRFGDNRKKSSEDEPSKGSTRPGSNQRKNSDPKEKSQISKSSRDNDKKPSKTSDSDRNNEKSVSQSRSGDDYANNMKNSGKSNTESNIDEKPLEKFWEKASSLAKSISDAQKKESDESDSDPKVGTTHHHHHYGGFPPNNNLYTLAYPASINVYPGFYDNNYQNYALPSYNPYYSGLVQAYYPYQSSSPIWNSAIGLAESIVDHSHGNRYYKRSAQDQTQTGTTAQIGASYSGAPQSPEQQNKAGLKGRLQVAQRISPAAVQMAQGIAGGNYQGITRSAVGLGQAIAGTTKAGYNSGRFVKRSNQVDTIYTPSMGLADSIYSVASDRGPIDGVKVLDSIGRIWTPATNLAQNIQNYSPKSKENGSSQASEPAKDSQKDKPTESAAKKPSKADSTDKTTKTKPKTESEKPKSEKTEKSKSESDSTAKVDKKPTPASPVSDVVKSATDLAQKITTLAVDPTSYQYNPNVGASTGTIWDSAVDMSGQIVGAMNPRMYQTGYGQQSMPSIVGSYYPRNIQPSVFPTGSLWSPLVGGNTGLTYSYTK</sequence>
<proteinExistence type="predicted"/>
<protein>
    <submittedName>
        <fullName evidence="1">Uncharacterized protein</fullName>
    </submittedName>
</protein>
<reference evidence="1" key="1">
    <citation type="submission" date="2023-04" db="EMBL/GenBank/DDBJ databases">
        <title>A chromosome-level genome assembly of the parasitoid wasp Eretmocerus hayati.</title>
        <authorList>
            <person name="Zhong Y."/>
            <person name="Liu S."/>
            <person name="Liu Y."/>
        </authorList>
    </citation>
    <scope>NUCLEOTIDE SEQUENCE</scope>
    <source>
        <strain evidence="1">ZJU_SS_LIU_2023</strain>
    </source>
</reference>
<dbReference type="EMBL" id="CM056744">
    <property type="protein sequence ID" value="KAJ8666982.1"/>
    <property type="molecule type" value="Genomic_DNA"/>
</dbReference>
<organism evidence="1 2">
    <name type="scientific">Eretmocerus hayati</name>
    <dbReference type="NCBI Taxonomy" id="131215"/>
    <lineage>
        <taxon>Eukaryota</taxon>
        <taxon>Metazoa</taxon>
        <taxon>Ecdysozoa</taxon>
        <taxon>Arthropoda</taxon>
        <taxon>Hexapoda</taxon>
        <taxon>Insecta</taxon>
        <taxon>Pterygota</taxon>
        <taxon>Neoptera</taxon>
        <taxon>Endopterygota</taxon>
        <taxon>Hymenoptera</taxon>
        <taxon>Apocrita</taxon>
        <taxon>Proctotrupomorpha</taxon>
        <taxon>Chalcidoidea</taxon>
        <taxon>Aphelinidae</taxon>
        <taxon>Aphelininae</taxon>
        <taxon>Eretmocerus</taxon>
    </lineage>
</organism>
<name>A0ACC2N7E0_9HYME</name>
<evidence type="ECO:0000313" key="1">
    <source>
        <dbReference type="EMBL" id="KAJ8666982.1"/>
    </source>
</evidence>
<comment type="caution">
    <text evidence="1">The sequence shown here is derived from an EMBL/GenBank/DDBJ whole genome shotgun (WGS) entry which is preliminary data.</text>
</comment>
<accession>A0ACC2N7E0</accession>
<evidence type="ECO:0000313" key="2">
    <source>
        <dbReference type="Proteomes" id="UP001239111"/>
    </source>
</evidence>
<keyword evidence="2" id="KW-1185">Reference proteome</keyword>
<dbReference type="Proteomes" id="UP001239111">
    <property type="component" value="Chromosome 4"/>
</dbReference>
<gene>
    <name evidence="1" type="ORF">QAD02_008644</name>
</gene>